<dbReference type="Pfam" id="PF10294">
    <property type="entry name" value="Methyltransf_16"/>
    <property type="match status" value="1"/>
</dbReference>
<sequence length="444" mass="49318">MASRRTLKPPPRIGPSNPSSEFLYLGTLANSYGIDDGEAENLSNAGVSAPTQNQKLGSPELKPLPPLPKSSFKQSDGSSVVGSSGNEEDNEGLEKEFFSPRGSSGRKESPVRTRSSSRRVFNDENFGSRSFNSRTASYPCSDSASPTNSVSNSASPVLNFSPTSMKSKSPDSVINFPAPVPSRIRADQEVGHEDHEGLSQMGEVALNHYHQNEETTETQQSYVERRHEFPGMELLVREFSFHQLNANLLWPGTFAFAEWLVQHRSWVEGRRCIELGSGTGALAIYLCKSFSLDITTSDYDDQEIEENIAHNCRANGITPVLPHIKHTWGDTFPITDPDWDLIIASDILLYVKQYPNLVKTLSFLLKSYKLKDNKAVPPMEIEQDGEAGVKLPRPAFLMSWRRRIGKEDESLFFTGCENAGLEVKHIGSRVYCVNPRQTTVLETV</sequence>
<dbReference type="SUPFAM" id="SSF53335">
    <property type="entry name" value="S-adenosyl-L-methionine-dependent methyltransferases"/>
    <property type="match status" value="1"/>
</dbReference>
<evidence type="ECO:0000256" key="1">
    <source>
        <dbReference type="SAM" id="MobiDB-lite"/>
    </source>
</evidence>
<protein>
    <submittedName>
        <fullName evidence="2">Uncharacterized protein</fullName>
    </submittedName>
</protein>
<organism evidence="2 3">
    <name type="scientific">Carpinus fangiana</name>
    <dbReference type="NCBI Taxonomy" id="176857"/>
    <lineage>
        <taxon>Eukaryota</taxon>
        <taxon>Viridiplantae</taxon>
        <taxon>Streptophyta</taxon>
        <taxon>Embryophyta</taxon>
        <taxon>Tracheophyta</taxon>
        <taxon>Spermatophyta</taxon>
        <taxon>Magnoliopsida</taxon>
        <taxon>eudicotyledons</taxon>
        <taxon>Gunneridae</taxon>
        <taxon>Pentapetalae</taxon>
        <taxon>rosids</taxon>
        <taxon>fabids</taxon>
        <taxon>Fagales</taxon>
        <taxon>Betulaceae</taxon>
        <taxon>Carpinus</taxon>
    </lineage>
</organism>
<gene>
    <name evidence="2" type="ORF">FH972_017210</name>
</gene>
<dbReference type="OrthoDB" id="413520at2759"/>
<dbReference type="Proteomes" id="UP000327013">
    <property type="component" value="Chromosome 7"/>
</dbReference>
<evidence type="ECO:0000313" key="2">
    <source>
        <dbReference type="EMBL" id="KAE8099212.1"/>
    </source>
</evidence>
<proteinExistence type="predicted"/>
<feature type="compositionally biased region" description="Polar residues" evidence="1">
    <location>
        <begin position="125"/>
        <end position="154"/>
    </location>
</feature>
<reference evidence="2 3" key="1">
    <citation type="submission" date="2019-06" db="EMBL/GenBank/DDBJ databases">
        <title>A chromosomal-level reference genome of Carpinus fangiana (Coryloideae, Betulaceae).</title>
        <authorList>
            <person name="Yang X."/>
            <person name="Wang Z."/>
            <person name="Zhang L."/>
            <person name="Hao G."/>
            <person name="Liu J."/>
            <person name="Yang Y."/>
        </authorList>
    </citation>
    <scope>NUCLEOTIDE SEQUENCE [LARGE SCALE GENOMIC DNA]</scope>
    <source>
        <strain evidence="2">Cfa_2016G</strain>
        <tissue evidence="2">Leaf</tissue>
    </source>
</reference>
<dbReference type="AlphaFoldDB" id="A0A5N6RIA2"/>
<feature type="region of interest" description="Disordered" evidence="1">
    <location>
        <begin position="33"/>
        <end position="154"/>
    </location>
</feature>
<feature type="region of interest" description="Disordered" evidence="1">
    <location>
        <begin position="1"/>
        <end position="21"/>
    </location>
</feature>
<feature type="compositionally biased region" description="Low complexity" evidence="1">
    <location>
        <begin position="69"/>
        <end position="85"/>
    </location>
</feature>
<name>A0A5N6RIA2_9ROSI</name>
<dbReference type="Gene3D" id="3.40.50.150">
    <property type="entry name" value="Vaccinia Virus protein VP39"/>
    <property type="match status" value="1"/>
</dbReference>
<feature type="compositionally biased region" description="Polar residues" evidence="1">
    <location>
        <begin position="41"/>
        <end position="54"/>
    </location>
</feature>
<dbReference type="PANTHER" id="PTHR14614">
    <property type="entry name" value="HEPATOCELLULAR CARCINOMA-ASSOCIATED ANTIGEN"/>
    <property type="match status" value="1"/>
</dbReference>
<dbReference type="InterPro" id="IPR029063">
    <property type="entry name" value="SAM-dependent_MTases_sf"/>
</dbReference>
<evidence type="ECO:0000313" key="3">
    <source>
        <dbReference type="Proteomes" id="UP000327013"/>
    </source>
</evidence>
<keyword evidence="3" id="KW-1185">Reference proteome</keyword>
<dbReference type="EMBL" id="CM017327">
    <property type="protein sequence ID" value="KAE8099212.1"/>
    <property type="molecule type" value="Genomic_DNA"/>
</dbReference>
<dbReference type="PANTHER" id="PTHR14614:SF97">
    <property type="entry name" value="S-ADENOSYL-L-METHIONINE-DEPENDENT METHYLTRANSFERASES SUPERFAMILY PROTEIN"/>
    <property type="match status" value="1"/>
</dbReference>
<accession>A0A5N6RIA2</accession>
<dbReference type="InterPro" id="IPR019410">
    <property type="entry name" value="Methyltransf_16"/>
</dbReference>